<dbReference type="Proteomes" id="UP000327013">
    <property type="component" value="Unassembled WGS sequence"/>
</dbReference>
<feature type="region of interest" description="Disordered" evidence="13">
    <location>
        <begin position="414"/>
        <end position="452"/>
    </location>
</feature>
<evidence type="ECO:0000256" key="3">
    <source>
        <dbReference type="ARBA" id="ARBA00006793"/>
    </source>
</evidence>
<keyword evidence="16" id="KW-1185">Reference proteome</keyword>
<reference evidence="15 16" key="1">
    <citation type="submission" date="2019-06" db="EMBL/GenBank/DDBJ databases">
        <title>A chromosomal-level reference genome of Carpinus fangiana (Coryloideae, Betulaceae).</title>
        <authorList>
            <person name="Yang X."/>
            <person name="Wang Z."/>
            <person name="Zhang L."/>
            <person name="Hao G."/>
            <person name="Liu J."/>
            <person name="Yang Y."/>
        </authorList>
    </citation>
    <scope>NUCLEOTIDE SEQUENCE [LARGE SCALE GENOMIC DNA]</scope>
    <source>
        <strain evidence="15">Cfa_2016G</strain>
        <tissue evidence="15">Leaf</tissue>
    </source>
</reference>
<evidence type="ECO:0000256" key="5">
    <source>
        <dbReference type="ARBA" id="ARBA00022741"/>
    </source>
</evidence>
<feature type="coiled-coil region" evidence="12">
    <location>
        <begin position="683"/>
        <end position="804"/>
    </location>
</feature>
<dbReference type="GO" id="GO:0016887">
    <property type="term" value="F:ATP hydrolysis activity"/>
    <property type="evidence" value="ECO:0007669"/>
    <property type="project" value="InterPro"/>
</dbReference>
<evidence type="ECO:0000256" key="13">
    <source>
        <dbReference type="SAM" id="MobiDB-lite"/>
    </source>
</evidence>
<dbReference type="OrthoDB" id="1937334at2759"/>
<gene>
    <name evidence="15" type="ORF">FH972_022561</name>
</gene>
<dbReference type="Gene3D" id="3.40.50.300">
    <property type="entry name" value="P-loop containing nucleotide triphosphate hydrolases"/>
    <property type="match status" value="2"/>
</dbReference>
<dbReference type="PANTHER" id="PTHR19306">
    <property type="entry name" value="STRUCTURAL MAINTENANCE OF CHROMOSOMES 5,6 SMC5, SMC6"/>
    <property type="match status" value="1"/>
</dbReference>
<evidence type="ECO:0000313" key="16">
    <source>
        <dbReference type="Proteomes" id="UP000327013"/>
    </source>
</evidence>
<dbReference type="InterPro" id="IPR038729">
    <property type="entry name" value="Rad50/SbcC_AAA"/>
</dbReference>
<evidence type="ECO:0000256" key="1">
    <source>
        <dbReference type="ARBA" id="ARBA00004123"/>
    </source>
</evidence>
<evidence type="ECO:0000256" key="8">
    <source>
        <dbReference type="ARBA" id="ARBA00023054"/>
    </source>
</evidence>
<dbReference type="GO" id="GO:0005524">
    <property type="term" value="F:ATP binding"/>
    <property type="evidence" value="ECO:0007669"/>
    <property type="project" value="UniProtKB-KW"/>
</dbReference>
<name>A0A5N6KT97_9ROSI</name>
<keyword evidence="9" id="KW-0233">DNA recombination</keyword>
<keyword evidence="4" id="KW-0158">Chromosome</keyword>
<comment type="similarity">
    <text evidence="3">Belongs to the SMC family. SMC6 subfamily.</text>
</comment>
<evidence type="ECO:0000256" key="11">
    <source>
        <dbReference type="ARBA" id="ARBA00023242"/>
    </source>
</evidence>
<comment type="caution">
    <text evidence="15">The sequence shown here is derived from an EMBL/GenBank/DDBJ whole genome shotgun (WGS) entry which is preliminary data.</text>
</comment>
<keyword evidence="5" id="KW-0547">Nucleotide-binding</keyword>
<keyword evidence="10" id="KW-0234">DNA repair</keyword>
<feature type="coiled-coil region" evidence="12">
    <location>
        <begin position="842"/>
        <end position="876"/>
    </location>
</feature>
<dbReference type="GO" id="GO:0003697">
    <property type="term" value="F:single-stranded DNA binding"/>
    <property type="evidence" value="ECO:0007669"/>
    <property type="project" value="TreeGrafter"/>
</dbReference>
<dbReference type="InterPro" id="IPR027417">
    <property type="entry name" value="P-loop_NTPase"/>
</dbReference>
<evidence type="ECO:0000256" key="2">
    <source>
        <dbReference type="ARBA" id="ARBA00004286"/>
    </source>
</evidence>
<evidence type="ECO:0000313" key="15">
    <source>
        <dbReference type="EMBL" id="KAB8342966.1"/>
    </source>
</evidence>
<evidence type="ECO:0000256" key="9">
    <source>
        <dbReference type="ARBA" id="ARBA00023172"/>
    </source>
</evidence>
<keyword evidence="7" id="KW-0067">ATP-binding</keyword>
<evidence type="ECO:0000256" key="10">
    <source>
        <dbReference type="ARBA" id="ARBA00023204"/>
    </source>
</evidence>
<proteinExistence type="inferred from homology"/>
<dbReference type="EMBL" id="VIBQ01000012">
    <property type="protein sequence ID" value="KAB8342966.1"/>
    <property type="molecule type" value="Genomic_DNA"/>
</dbReference>
<accession>A0A5N6KT97</accession>
<evidence type="ECO:0000256" key="7">
    <source>
        <dbReference type="ARBA" id="ARBA00022840"/>
    </source>
</evidence>
<dbReference type="PANTHER" id="PTHR19306:SF6">
    <property type="entry name" value="STRUCTURAL MAINTENANCE OF CHROMOSOMES PROTEIN 6"/>
    <property type="match status" value="1"/>
</dbReference>
<comment type="subcellular location">
    <subcellularLocation>
        <location evidence="2">Chromosome</location>
    </subcellularLocation>
    <subcellularLocation>
        <location evidence="1">Nucleus</location>
    </subcellularLocation>
</comment>
<dbReference type="GO" id="GO:0003684">
    <property type="term" value="F:damaged DNA binding"/>
    <property type="evidence" value="ECO:0007669"/>
    <property type="project" value="TreeGrafter"/>
</dbReference>
<keyword evidence="11" id="KW-0539">Nucleus</keyword>
<dbReference type="GO" id="GO:0005634">
    <property type="term" value="C:nucleus"/>
    <property type="evidence" value="ECO:0007669"/>
    <property type="project" value="UniProtKB-SubCell"/>
</dbReference>
<evidence type="ECO:0000256" key="12">
    <source>
        <dbReference type="SAM" id="Coils"/>
    </source>
</evidence>
<sequence length="1065" mass="120947">MTQVISSTQQSAENQALECGVLQSITCINFMCHTKLQVDLGPNINFIIGHNGSGKSAVLTAITLCLGGKASSTNRGQSLKSFVKEGQETATLIVKIKNAGEGNYKHDIFGNTIIVERAFSITGASGFKIKNETGRIISTKRSYLDDISDFYALQLENPVNVLTQDMARQFLNSSTPSDKYRFFIKGVQLEQLDTDYTVLAENLTNIESKVDTMHDDHKHVLQAHKAAQAKLALTENISKLTEKAKQIDKQYCWIQVEHEERKLEKAERSIANAEEVIGRKEQAAHSFQEAYIAADKVEEDIQDAIKEVEDSCGPLRVRKAEADAFERDAYHNLEAFLAEQRDVHNALKATKAEVTKRQEEVQIEFDRLQTVNGGSEAEKLAEIQAVEDGLAQAKIRRDEHRDQKPALERQLKEATELAEKSLSPVEKAKRDLEESEKRLRNIQEGAPGDRAYHPSLSRVRRAIDQETRWRQQPVGPLGRHIKLNKSEWSSVIERTLGNSLNSFAVSNQEDQKRLTAIMHSSGYRGQVFIVTKDRIDTRGHEPEAHLDTILRVLEIDSDLARNSLIINQHIDQQILVPERQVLSNYMFSGQRVRNVKAGVCLTSDRSAGIRFSYGAGGAEKSDPVPRWTGSVRIETNVQDQIRMAHEMIAQQKQVYETALRTRRTLQESQQKCQQLLHRHSKDVKEYAIKCQRLDAKLQDLRAELEELLPQDGRLDGLKSMLEEAQANCQSYQDQFNGSEATRQEKQAAWERAKTSLPELELQLEGLNSKINDFRKKADKAIDRKHRTRRQHEQALHEVHEAQKDFDHELNKRSALREQVAEFTELATQAAGARVPIDRGMTLEILSKKKDEAARVVKQYEQEIGGSEEEITRKAREAHDMLRASKRNLKDVLDLMDQMTLSLDHRRRRWKLFRATISARARAHFVYLLSERGFKGHMGLDHKSKTLNLMIQPTEERGFKETQERQTKTLSGGEKSFTTICLLLSLWDAMGSPIRCLDEFDVFMDSVNRDISMRMMIMAARRSVGRQYILITPQAMGNVIMGPDVKVIRLGDPERGQTSLNFGQGT</sequence>
<dbReference type="GO" id="GO:0000724">
    <property type="term" value="P:double-strand break repair via homologous recombination"/>
    <property type="evidence" value="ECO:0007669"/>
    <property type="project" value="TreeGrafter"/>
</dbReference>
<dbReference type="Pfam" id="PF13476">
    <property type="entry name" value="AAA_23"/>
    <property type="match status" value="1"/>
</dbReference>
<dbReference type="GO" id="GO:0030915">
    <property type="term" value="C:Smc5-Smc6 complex"/>
    <property type="evidence" value="ECO:0007669"/>
    <property type="project" value="TreeGrafter"/>
</dbReference>
<feature type="compositionally biased region" description="Basic and acidic residues" evidence="13">
    <location>
        <begin position="426"/>
        <end position="441"/>
    </location>
</feature>
<evidence type="ECO:0000256" key="4">
    <source>
        <dbReference type="ARBA" id="ARBA00022454"/>
    </source>
</evidence>
<feature type="domain" description="Rad50/SbcC-type AAA" evidence="14">
    <location>
        <begin position="24"/>
        <end position="249"/>
    </location>
</feature>
<dbReference type="AlphaFoldDB" id="A0A5N6KT97"/>
<dbReference type="SUPFAM" id="SSF52540">
    <property type="entry name" value="P-loop containing nucleoside triphosphate hydrolases"/>
    <property type="match status" value="1"/>
</dbReference>
<protein>
    <recommendedName>
        <fullName evidence="14">Rad50/SbcC-type AAA domain-containing protein</fullName>
    </recommendedName>
</protein>
<organism evidence="15 16">
    <name type="scientific">Carpinus fangiana</name>
    <dbReference type="NCBI Taxonomy" id="176857"/>
    <lineage>
        <taxon>Eukaryota</taxon>
        <taxon>Viridiplantae</taxon>
        <taxon>Streptophyta</taxon>
        <taxon>Embryophyta</taxon>
        <taxon>Tracheophyta</taxon>
        <taxon>Spermatophyta</taxon>
        <taxon>Magnoliopsida</taxon>
        <taxon>eudicotyledons</taxon>
        <taxon>Gunneridae</taxon>
        <taxon>Pentapetalae</taxon>
        <taxon>rosids</taxon>
        <taxon>fabids</taxon>
        <taxon>Fagales</taxon>
        <taxon>Betulaceae</taxon>
        <taxon>Carpinus</taxon>
    </lineage>
</organism>
<feature type="coiled-coil region" evidence="12">
    <location>
        <begin position="189"/>
        <end position="283"/>
    </location>
</feature>
<dbReference type="GO" id="GO:0035861">
    <property type="term" value="C:site of double-strand break"/>
    <property type="evidence" value="ECO:0007669"/>
    <property type="project" value="TreeGrafter"/>
</dbReference>
<keyword evidence="8 12" id="KW-0175">Coiled coil</keyword>
<evidence type="ECO:0000256" key="6">
    <source>
        <dbReference type="ARBA" id="ARBA00022763"/>
    </source>
</evidence>
<keyword evidence="6" id="KW-0227">DNA damage</keyword>
<evidence type="ECO:0000259" key="14">
    <source>
        <dbReference type="Pfam" id="PF13476"/>
    </source>
</evidence>